<dbReference type="AlphaFoldDB" id="A0A5J4WBE6"/>
<protein>
    <submittedName>
        <fullName evidence="2">Uncharacterized protein</fullName>
    </submittedName>
</protein>
<gene>
    <name evidence="2" type="ORF">EZS28_012610</name>
</gene>
<organism evidence="2 3">
    <name type="scientific">Streblomastix strix</name>
    <dbReference type="NCBI Taxonomy" id="222440"/>
    <lineage>
        <taxon>Eukaryota</taxon>
        <taxon>Metamonada</taxon>
        <taxon>Preaxostyla</taxon>
        <taxon>Oxymonadida</taxon>
        <taxon>Streblomastigidae</taxon>
        <taxon>Streblomastix</taxon>
    </lineage>
</organism>
<feature type="region of interest" description="Disordered" evidence="1">
    <location>
        <begin position="83"/>
        <end position="107"/>
    </location>
</feature>
<evidence type="ECO:0000256" key="1">
    <source>
        <dbReference type="SAM" id="MobiDB-lite"/>
    </source>
</evidence>
<dbReference type="Proteomes" id="UP000324800">
    <property type="component" value="Unassembled WGS sequence"/>
</dbReference>
<comment type="caution">
    <text evidence="2">The sequence shown here is derived from an EMBL/GenBank/DDBJ whole genome shotgun (WGS) entry which is preliminary data.</text>
</comment>
<name>A0A5J4WBE6_9EUKA</name>
<sequence length="107" mass="11971">MQGNDAVQNQLSTLDYAGSLVLSLSTAGSFGITNEGEIRKYSNPFCPPQPTLVQMPYEQIEEEGGLEEKQKLIQLIMNNIEESSESFSWSESEISTKSQLELDDEYD</sequence>
<reference evidence="2 3" key="1">
    <citation type="submission" date="2019-03" db="EMBL/GenBank/DDBJ databases">
        <title>Single cell metagenomics reveals metabolic interactions within the superorganism composed of flagellate Streblomastix strix and complex community of Bacteroidetes bacteria on its surface.</title>
        <authorList>
            <person name="Treitli S.C."/>
            <person name="Kolisko M."/>
            <person name="Husnik F."/>
            <person name="Keeling P."/>
            <person name="Hampl V."/>
        </authorList>
    </citation>
    <scope>NUCLEOTIDE SEQUENCE [LARGE SCALE GENOMIC DNA]</scope>
    <source>
        <strain evidence="2">ST1C</strain>
    </source>
</reference>
<feature type="compositionally biased region" description="Low complexity" evidence="1">
    <location>
        <begin position="85"/>
        <end position="98"/>
    </location>
</feature>
<dbReference type="EMBL" id="SNRW01002737">
    <property type="protein sequence ID" value="KAA6391862.1"/>
    <property type="molecule type" value="Genomic_DNA"/>
</dbReference>
<evidence type="ECO:0000313" key="3">
    <source>
        <dbReference type="Proteomes" id="UP000324800"/>
    </source>
</evidence>
<accession>A0A5J4WBE6</accession>
<evidence type="ECO:0000313" key="2">
    <source>
        <dbReference type="EMBL" id="KAA6391862.1"/>
    </source>
</evidence>
<proteinExistence type="predicted"/>